<dbReference type="GO" id="GO:0005198">
    <property type="term" value="F:structural molecule activity"/>
    <property type="evidence" value="ECO:0007669"/>
    <property type="project" value="TreeGrafter"/>
</dbReference>
<dbReference type="PROSITE" id="PS50250">
    <property type="entry name" value="PCI"/>
    <property type="match status" value="1"/>
</dbReference>
<accession>A0A7D9HY24</accession>
<dbReference type="PANTHER" id="PTHR10539:SF0">
    <property type="entry name" value="26S PROTEASOME NON-ATPASE REGULATORY SUBUNIT 13"/>
    <property type="match status" value="1"/>
</dbReference>
<dbReference type="EMBL" id="CACRXK020002092">
    <property type="protein sequence ID" value="CAB3992646.1"/>
    <property type="molecule type" value="Genomic_DNA"/>
</dbReference>
<organism evidence="8 9">
    <name type="scientific">Paramuricea clavata</name>
    <name type="common">Red gorgonian</name>
    <name type="synonym">Violescent sea-whip</name>
    <dbReference type="NCBI Taxonomy" id="317549"/>
    <lineage>
        <taxon>Eukaryota</taxon>
        <taxon>Metazoa</taxon>
        <taxon>Cnidaria</taxon>
        <taxon>Anthozoa</taxon>
        <taxon>Octocorallia</taxon>
        <taxon>Malacalcyonacea</taxon>
        <taxon>Plexauridae</taxon>
        <taxon>Paramuricea</taxon>
    </lineage>
</organism>
<dbReference type="InterPro" id="IPR036390">
    <property type="entry name" value="WH_DNA-bd_sf"/>
</dbReference>
<keyword evidence="9" id="KW-1185">Reference proteome</keyword>
<evidence type="ECO:0000256" key="7">
    <source>
        <dbReference type="ARBA" id="ARBA00032323"/>
    </source>
</evidence>
<evidence type="ECO:0000256" key="2">
    <source>
        <dbReference type="ARBA" id="ARBA00006207"/>
    </source>
</evidence>
<dbReference type="GO" id="GO:0005634">
    <property type="term" value="C:nucleus"/>
    <property type="evidence" value="ECO:0007669"/>
    <property type="project" value="TreeGrafter"/>
</dbReference>
<evidence type="ECO:0000256" key="6">
    <source>
        <dbReference type="ARBA" id="ARBA00031303"/>
    </source>
</evidence>
<keyword evidence="8" id="KW-0647">Proteasome</keyword>
<reference evidence="8" key="1">
    <citation type="submission" date="2020-04" db="EMBL/GenBank/DDBJ databases">
        <authorList>
            <person name="Alioto T."/>
            <person name="Alioto T."/>
            <person name="Gomez Garrido J."/>
        </authorList>
    </citation>
    <scope>NUCLEOTIDE SEQUENCE</scope>
    <source>
        <strain evidence="8">A484AB</strain>
    </source>
</reference>
<dbReference type="InterPro" id="IPR040798">
    <property type="entry name" value="Rpn9_C"/>
</dbReference>
<proteinExistence type="inferred from homology"/>
<dbReference type="GO" id="GO:0005829">
    <property type="term" value="C:cytosol"/>
    <property type="evidence" value="ECO:0007669"/>
    <property type="project" value="TreeGrafter"/>
</dbReference>
<comment type="function">
    <text evidence="1">Component of the 26S proteasome, a multiprotein complex involved in the ATP-dependent degradation of ubiquitinated proteins. This complex plays a key role in the maintenance of protein homeostasis by removing misfolded or damaged proteins, which could impair cellular functions, and by removing proteins whose functions are no longer required. Therefore, the proteasome participates in numerous cellular processes, including cell cycle progression, apoptosis, or DNA damage repair.</text>
</comment>
<dbReference type="Proteomes" id="UP001152795">
    <property type="component" value="Unassembled WGS sequence"/>
</dbReference>
<comment type="subunit">
    <text evidence="3">Component of the 19S proteasome regulatory particle complex. The 26S proteasome consists of a 20S core particle (CP) and two 19S regulatory subunits (RP). The regulatory particle is made of a lid composed of 9 subunits including PSMD13, a base containing 6 ATPases and few additional components.</text>
</comment>
<evidence type="ECO:0000313" key="9">
    <source>
        <dbReference type="Proteomes" id="UP001152795"/>
    </source>
</evidence>
<gene>
    <name evidence="8" type="ORF">PACLA_8A018062</name>
</gene>
<dbReference type="OrthoDB" id="1093at2759"/>
<name>A0A7D9HY24_PARCT</name>
<comment type="similarity">
    <text evidence="2">Belongs to the proteasome subunit S11 family.</text>
</comment>
<dbReference type="InterPro" id="IPR000717">
    <property type="entry name" value="PCI_dom"/>
</dbReference>
<protein>
    <recommendedName>
        <fullName evidence="4">26S proteasome non-ATPase regulatory subunit 13</fullName>
    </recommendedName>
    <alternativeName>
        <fullName evidence="5">26S proteasome regulatory subunit RPN9</fullName>
    </alternativeName>
    <alternativeName>
        <fullName evidence="7">26S proteasome regulatory subunit S11</fullName>
    </alternativeName>
    <alternativeName>
        <fullName evidence="6">26S proteasome regulatory subunit p40.5</fullName>
    </alternativeName>
</protein>
<dbReference type="GO" id="GO:0008541">
    <property type="term" value="C:proteasome regulatory particle, lid subcomplex"/>
    <property type="evidence" value="ECO:0007669"/>
    <property type="project" value="TreeGrafter"/>
</dbReference>
<evidence type="ECO:0000313" key="8">
    <source>
        <dbReference type="EMBL" id="CAB3992646.1"/>
    </source>
</evidence>
<dbReference type="PANTHER" id="PTHR10539">
    <property type="entry name" value="26S PROTEASOME NON-ATPASE REGULATORY SUBUNIT 13"/>
    <property type="match status" value="1"/>
</dbReference>
<evidence type="ECO:0000256" key="4">
    <source>
        <dbReference type="ARBA" id="ARBA00015732"/>
    </source>
</evidence>
<comment type="caution">
    <text evidence="8">The sequence shown here is derived from an EMBL/GenBank/DDBJ whole genome shotgun (WGS) entry which is preliminary data.</text>
</comment>
<evidence type="ECO:0000256" key="5">
    <source>
        <dbReference type="ARBA" id="ARBA00029749"/>
    </source>
</evidence>
<dbReference type="InterPro" id="IPR035298">
    <property type="entry name" value="PSMD13"/>
</dbReference>
<dbReference type="Pfam" id="PF01399">
    <property type="entry name" value="PCI"/>
    <property type="match status" value="1"/>
</dbReference>
<evidence type="ECO:0000256" key="3">
    <source>
        <dbReference type="ARBA" id="ARBA00011441"/>
    </source>
</evidence>
<dbReference type="Pfam" id="PF18261">
    <property type="entry name" value="Rpn9_C"/>
    <property type="match status" value="1"/>
</dbReference>
<dbReference type="GO" id="GO:0006511">
    <property type="term" value="P:ubiquitin-dependent protein catabolic process"/>
    <property type="evidence" value="ECO:0007669"/>
    <property type="project" value="TreeGrafter"/>
</dbReference>
<dbReference type="SUPFAM" id="SSF46785">
    <property type="entry name" value="Winged helix' DNA-binding domain"/>
    <property type="match status" value="1"/>
</dbReference>
<sequence length="97" mass="11195">MAFNRPPNDRSLTFKEIATDARISLDEVELLVMKALSIGLIKGSINEVNKMVQISWVQPRVLDRKQISSMKDRLSEWCEKTKNTTYMVEDQVPELLI</sequence>
<dbReference type="AlphaFoldDB" id="A0A7D9HY24"/>
<dbReference type="SMART" id="SM00088">
    <property type="entry name" value="PINT"/>
    <property type="match status" value="1"/>
</dbReference>
<evidence type="ECO:0000256" key="1">
    <source>
        <dbReference type="ARBA" id="ARBA00002362"/>
    </source>
</evidence>